<evidence type="ECO:0000313" key="11">
    <source>
        <dbReference type="EMBL" id="SDH75542.1"/>
    </source>
</evidence>
<dbReference type="GO" id="GO:0043093">
    <property type="term" value="P:FtsZ-dependent cytokinesis"/>
    <property type="evidence" value="ECO:0007669"/>
    <property type="project" value="TreeGrafter"/>
</dbReference>
<comment type="subcellular location">
    <subcellularLocation>
        <location evidence="1">Cytoplasm</location>
    </subcellularLocation>
</comment>
<dbReference type="GO" id="GO:0030428">
    <property type="term" value="C:cell septum"/>
    <property type="evidence" value="ECO:0007669"/>
    <property type="project" value="TreeGrafter"/>
</dbReference>
<keyword evidence="10" id="KW-0175">Coiled coil</keyword>
<evidence type="ECO:0000256" key="10">
    <source>
        <dbReference type="SAM" id="Coils"/>
    </source>
</evidence>
<evidence type="ECO:0000256" key="3">
    <source>
        <dbReference type="ARBA" id="ARBA00022490"/>
    </source>
</evidence>
<keyword evidence="6" id="KW-0131">Cell cycle</keyword>
<evidence type="ECO:0000256" key="2">
    <source>
        <dbReference type="ARBA" id="ARBA00015195"/>
    </source>
</evidence>
<proteinExistence type="predicted"/>
<sequence length="91" mass="10728">MDAENDKQRTTVTIYGQQYTIKGDESPEHVISVAEHLDQKMKEFKKYNPYLDTTRLAVLTALNVVDEYMKLQEKIDQYEKKERNEKDGERG</sequence>
<dbReference type="GO" id="GO:0000921">
    <property type="term" value="P:septin ring assembly"/>
    <property type="evidence" value="ECO:0007669"/>
    <property type="project" value="TreeGrafter"/>
</dbReference>
<evidence type="ECO:0000256" key="9">
    <source>
        <dbReference type="ARBA" id="ARBA00033158"/>
    </source>
</evidence>
<dbReference type="Proteomes" id="UP000199017">
    <property type="component" value="Unassembled WGS sequence"/>
</dbReference>
<keyword evidence="4 11" id="KW-0132">Cell division</keyword>
<dbReference type="GO" id="GO:0032153">
    <property type="term" value="C:cell division site"/>
    <property type="evidence" value="ECO:0007669"/>
    <property type="project" value="TreeGrafter"/>
</dbReference>
<keyword evidence="5" id="KW-0717">Septation</keyword>
<keyword evidence="12" id="KW-1185">Reference proteome</keyword>
<dbReference type="PANTHER" id="PTHR34981:SF1">
    <property type="entry name" value="CELL DIVISION PROTEIN ZAPA"/>
    <property type="match status" value="1"/>
</dbReference>
<dbReference type="SUPFAM" id="SSF102829">
    <property type="entry name" value="Cell division protein ZapA-like"/>
    <property type="match status" value="1"/>
</dbReference>
<dbReference type="InterPro" id="IPR036192">
    <property type="entry name" value="Cell_div_ZapA-like_sf"/>
</dbReference>
<evidence type="ECO:0000256" key="7">
    <source>
        <dbReference type="ARBA" id="ARBA00024910"/>
    </source>
</evidence>
<accession>A0A1G8F0A3</accession>
<dbReference type="InterPro" id="IPR053712">
    <property type="entry name" value="Bac_CellDiv_Activator"/>
</dbReference>
<dbReference type="InterPro" id="IPR007838">
    <property type="entry name" value="Cell_div_ZapA-like"/>
</dbReference>
<organism evidence="11 12">
    <name type="scientific">Alteribacillus bidgolensis</name>
    <dbReference type="NCBI Taxonomy" id="930129"/>
    <lineage>
        <taxon>Bacteria</taxon>
        <taxon>Bacillati</taxon>
        <taxon>Bacillota</taxon>
        <taxon>Bacilli</taxon>
        <taxon>Bacillales</taxon>
        <taxon>Bacillaceae</taxon>
        <taxon>Alteribacillus</taxon>
    </lineage>
</organism>
<dbReference type="AlphaFoldDB" id="A0A1G8F0A3"/>
<dbReference type="Pfam" id="PF05164">
    <property type="entry name" value="ZapA"/>
    <property type="match status" value="1"/>
</dbReference>
<dbReference type="STRING" id="930129.SAMN05216352_102460"/>
<dbReference type="GO" id="GO:0005829">
    <property type="term" value="C:cytosol"/>
    <property type="evidence" value="ECO:0007669"/>
    <property type="project" value="TreeGrafter"/>
</dbReference>
<gene>
    <name evidence="11" type="ORF">SAMN05216352_102460</name>
</gene>
<dbReference type="NCBIfam" id="NF010724">
    <property type="entry name" value="PRK14126.1"/>
    <property type="match status" value="1"/>
</dbReference>
<dbReference type="RefSeq" id="WP_425427978.1">
    <property type="nucleotide sequence ID" value="NZ_FNDU01000002.1"/>
</dbReference>
<evidence type="ECO:0000256" key="6">
    <source>
        <dbReference type="ARBA" id="ARBA00023306"/>
    </source>
</evidence>
<evidence type="ECO:0000256" key="4">
    <source>
        <dbReference type="ARBA" id="ARBA00022618"/>
    </source>
</evidence>
<protein>
    <recommendedName>
        <fullName evidence="2">Cell division protein ZapA</fullName>
    </recommendedName>
    <alternativeName>
        <fullName evidence="9">Z ring-associated protein ZapA</fullName>
    </alternativeName>
</protein>
<comment type="function">
    <text evidence="7">Activator of cell division through the inhibition of FtsZ GTPase activity, therefore promoting FtsZ assembly into bundles of protofilaments necessary for the formation of the division Z ring. It is recruited early at mid-cell but it is not essential for cell division.</text>
</comment>
<evidence type="ECO:0000256" key="5">
    <source>
        <dbReference type="ARBA" id="ARBA00023210"/>
    </source>
</evidence>
<dbReference type="GO" id="GO:0000917">
    <property type="term" value="P:division septum assembly"/>
    <property type="evidence" value="ECO:0007669"/>
    <property type="project" value="UniProtKB-KW"/>
</dbReference>
<dbReference type="EMBL" id="FNDU01000002">
    <property type="protein sequence ID" value="SDH75542.1"/>
    <property type="molecule type" value="Genomic_DNA"/>
</dbReference>
<name>A0A1G8F0A3_9BACI</name>
<evidence type="ECO:0000256" key="8">
    <source>
        <dbReference type="ARBA" id="ARBA00026068"/>
    </source>
</evidence>
<comment type="subunit">
    <text evidence="8">Homodimer. Interacts with FtsZ.</text>
</comment>
<dbReference type="Gene3D" id="6.10.250.790">
    <property type="match status" value="1"/>
</dbReference>
<dbReference type="PANTHER" id="PTHR34981">
    <property type="entry name" value="CELL DIVISION PROTEIN ZAPA"/>
    <property type="match status" value="1"/>
</dbReference>
<keyword evidence="3" id="KW-0963">Cytoplasm</keyword>
<reference evidence="11 12" key="1">
    <citation type="submission" date="2016-10" db="EMBL/GenBank/DDBJ databases">
        <authorList>
            <person name="de Groot N.N."/>
        </authorList>
    </citation>
    <scope>NUCLEOTIDE SEQUENCE [LARGE SCALE GENOMIC DNA]</scope>
    <source>
        <strain evidence="12">P4B,CCM 7963,CECT 7998,DSM 25260,IBRC-M 10614,KCTC 13821</strain>
    </source>
</reference>
<evidence type="ECO:0000313" key="12">
    <source>
        <dbReference type="Proteomes" id="UP000199017"/>
    </source>
</evidence>
<evidence type="ECO:0000256" key="1">
    <source>
        <dbReference type="ARBA" id="ARBA00004496"/>
    </source>
</evidence>
<feature type="coiled-coil region" evidence="10">
    <location>
        <begin position="61"/>
        <end position="88"/>
    </location>
</feature>